<evidence type="ECO:0000313" key="2">
    <source>
        <dbReference type="Proteomes" id="UP000523821"/>
    </source>
</evidence>
<keyword evidence="2" id="KW-1185">Reference proteome</keyword>
<gene>
    <name evidence="1" type="ORF">GGQ63_002862</name>
</gene>
<comment type="caution">
    <text evidence="1">The sequence shown here is derived from an EMBL/GenBank/DDBJ whole genome shotgun (WGS) entry which is preliminary data.</text>
</comment>
<sequence>MSAPLSIADLNDVLRMTFIGGRVMITSGIDALPFPVRESIVAKVRTFDAFTPDNDPYGEHDFGSFRQDGAGTIFWKIDYYDPTLTGGSEDPADPKKTARVLTIMLAREY</sequence>
<dbReference type="Proteomes" id="UP000523821">
    <property type="component" value="Unassembled WGS sequence"/>
</dbReference>
<dbReference type="InterPro" id="IPR022243">
    <property type="entry name" value="DUF3768"/>
</dbReference>
<dbReference type="AlphaFoldDB" id="A0A7W9L2S2"/>
<proteinExistence type="predicted"/>
<reference evidence="1 2" key="1">
    <citation type="submission" date="2020-08" db="EMBL/GenBank/DDBJ databases">
        <title>Genomic Encyclopedia of Type Strains, Phase IV (KMG-IV): sequencing the most valuable type-strain genomes for metagenomic binning, comparative biology and taxonomic classification.</title>
        <authorList>
            <person name="Goeker M."/>
        </authorList>
    </citation>
    <scope>NUCLEOTIDE SEQUENCE [LARGE SCALE GENOMIC DNA]</scope>
    <source>
        <strain evidence="1 2">DSM 16268</strain>
    </source>
</reference>
<name>A0A7W9L2S2_9HYPH</name>
<dbReference type="EMBL" id="JACHOO010000006">
    <property type="protein sequence ID" value="MBB5753787.1"/>
    <property type="molecule type" value="Genomic_DNA"/>
</dbReference>
<evidence type="ECO:0008006" key="3">
    <source>
        <dbReference type="Google" id="ProtNLM"/>
    </source>
</evidence>
<dbReference type="RefSeq" id="WP_183857004.1">
    <property type="nucleotide sequence ID" value="NZ_JACHOO010000006.1"/>
</dbReference>
<organism evidence="1 2">
    <name type="scientific">Prosthecomicrobium pneumaticum</name>
    <dbReference type="NCBI Taxonomy" id="81895"/>
    <lineage>
        <taxon>Bacteria</taxon>
        <taxon>Pseudomonadati</taxon>
        <taxon>Pseudomonadota</taxon>
        <taxon>Alphaproteobacteria</taxon>
        <taxon>Hyphomicrobiales</taxon>
        <taxon>Kaistiaceae</taxon>
        <taxon>Prosthecomicrobium</taxon>
    </lineage>
</organism>
<accession>A0A7W9L2S2</accession>
<protein>
    <recommendedName>
        <fullName evidence="3">DUF3768 domain-containing protein</fullName>
    </recommendedName>
</protein>
<dbReference type="Pfam" id="PF12599">
    <property type="entry name" value="DUF3768"/>
    <property type="match status" value="1"/>
</dbReference>
<evidence type="ECO:0000313" key="1">
    <source>
        <dbReference type="EMBL" id="MBB5753787.1"/>
    </source>
</evidence>